<dbReference type="PANTHER" id="PTHR43685:SF5">
    <property type="entry name" value="GLYCOSYLTRANSFERASE EPSE-RELATED"/>
    <property type="match status" value="1"/>
</dbReference>
<evidence type="ECO:0000259" key="4">
    <source>
        <dbReference type="Pfam" id="PF00535"/>
    </source>
</evidence>
<feature type="domain" description="Glycosyltransferase 2-like" evidence="4">
    <location>
        <begin position="15"/>
        <end position="166"/>
    </location>
</feature>
<dbReference type="InterPro" id="IPR001173">
    <property type="entry name" value="Glyco_trans_2-like"/>
</dbReference>
<reference evidence="5" key="2">
    <citation type="submission" date="2013-03" db="EMBL/GenBank/DDBJ databases">
        <authorList>
            <person name="Howell K."/>
            <person name="Weinert L."/>
            <person name="Luan S.-L."/>
            <person name="Peters S."/>
            <person name="Aragon V."/>
            <person name="Angen O."/>
            <person name="Tucker A.W."/>
            <person name="Maskell D.J."/>
        </authorList>
    </citation>
    <scope>NUCLEOTIDE SEQUENCE</scope>
    <source>
        <strain evidence="5">131</strain>
    </source>
</reference>
<dbReference type="EMBL" id="KC795373">
    <property type="protein sequence ID" value="AGM38715.1"/>
    <property type="molecule type" value="Genomic_DNA"/>
</dbReference>
<dbReference type="PANTHER" id="PTHR43685">
    <property type="entry name" value="GLYCOSYLTRANSFERASE"/>
    <property type="match status" value="1"/>
</dbReference>
<evidence type="ECO:0000256" key="3">
    <source>
        <dbReference type="ARBA" id="ARBA00022679"/>
    </source>
</evidence>
<dbReference type="GO" id="GO:0016757">
    <property type="term" value="F:glycosyltransferase activity"/>
    <property type="evidence" value="ECO:0007669"/>
    <property type="project" value="UniProtKB-KW"/>
</dbReference>
<dbReference type="SUPFAM" id="SSF53448">
    <property type="entry name" value="Nucleotide-diphospho-sugar transferases"/>
    <property type="match status" value="1"/>
</dbReference>
<protein>
    <submittedName>
        <fullName evidence="5">Glycoside transferase family 2</fullName>
    </submittedName>
</protein>
<name>T1RPV4_GLAPU</name>
<dbReference type="Gene3D" id="3.90.550.10">
    <property type="entry name" value="Spore Coat Polysaccharide Biosynthesis Protein SpsA, Chain A"/>
    <property type="match status" value="1"/>
</dbReference>
<keyword evidence="2" id="KW-0328">Glycosyltransferase</keyword>
<dbReference type="PATRIC" id="fig|738.15.peg.1541"/>
<evidence type="ECO:0000313" key="5">
    <source>
        <dbReference type="EMBL" id="AGM38715.1"/>
    </source>
</evidence>
<dbReference type="InterPro" id="IPR029044">
    <property type="entry name" value="Nucleotide-diphossugar_trans"/>
</dbReference>
<dbReference type="OrthoDB" id="9801954at2"/>
<dbReference type="AlphaFoldDB" id="T1RPV4"/>
<accession>T1RPV4</accession>
<dbReference type="InterPro" id="IPR050834">
    <property type="entry name" value="Glycosyltransf_2"/>
</dbReference>
<comment type="similarity">
    <text evidence="1">Belongs to the glycosyltransferase 2 family.</text>
</comment>
<dbReference type="RefSeq" id="WP_042906120.1">
    <property type="nucleotide sequence ID" value="NZ_CP181435.1"/>
</dbReference>
<sequence>MNFSVLLSVYALESALYLEQALNSIWHEQSLKPNEIILVKDGPVTNELNKVINKYQSELGDVLKIISLDENKGLAYALNVGLKYCSCPYIARMDTDDISTKDRFLKQITFLINNPDIDVVGCAISEIDENNVVIKDCVQYPLTHQDLYQFFSKRDPLAHPTAVFRHTFFEKVGKYREDVPLAEDTLLWYEAFKSNCKFANIPDIGLLFRRTDAFYKRRSNWNKSRSLLKFRLLYINRDLDYGIIADLYALAYFCLSFMPSIVKKFLYRFLR</sequence>
<evidence type="ECO:0000256" key="1">
    <source>
        <dbReference type="ARBA" id="ARBA00006739"/>
    </source>
</evidence>
<dbReference type="Pfam" id="PF00535">
    <property type="entry name" value="Glycos_transf_2"/>
    <property type="match status" value="1"/>
</dbReference>
<keyword evidence="3 5" id="KW-0808">Transferase</keyword>
<evidence type="ECO:0000256" key="2">
    <source>
        <dbReference type="ARBA" id="ARBA00022676"/>
    </source>
</evidence>
<gene>
    <name evidence="5" type="primary">wcfQ6</name>
</gene>
<proteinExistence type="inferred from homology"/>
<reference evidence="5" key="1">
    <citation type="journal article" date="2013" name="J. Bacteriol.">
        <title>Gene content and diversity of the loci encoding biosynthesis of capsular polysaccharides of the 15 serovar reference strains of Haemophilus parasuis.</title>
        <authorList>
            <consortium name="BRaDP1T Consortium"/>
            <person name="Howell K.J."/>
            <person name="Weinert L.A."/>
            <person name="Luan S.L."/>
            <person name="Peters S.E."/>
            <person name="Chaudhuri R.R."/>
            <person name="Harris D."/>
            <person name="Angen O."/>
            <person name="Aragon V."/>
            <person name="Parkhill J."/>
            <person name="Langford P.R."/>
            <person name="Rycroft A.N."/>
            <person name="Wren B.W."/>
            <person name="Tucker A.W."/>
            <person name="Maskell D.J."/>
        </authorList>
    </citation>
    <scope>NUCLEOTIDE SEQUENCE</scope>
    <source>
        <strain evidence="5">131</strain>
    </source>
</reference>
<organism evidence="5">
    <name type="scientific">Glaesserella parasuis</name>
    <name type="common">Haemophilus parasuis</name>
    <dbReference type="NCBI Taxonomy" id="738"/>
    <lineage>
        <taxon>Bacteria</taxon>
        <taxon>Pseudomonadati</taxon>
        <taxon>Pseudomonadota</taxon>
        <taxon>Gammaproteobacteria</taxon>
        <taxon>Pasteurellales</taxon>
        <taxon>Pasteurellaceae</taxon>
        <taxon>Glaesserella</taxon>
    </lineage>
</organism>